<evidence type="ECO:0000313" key="3">
    <source>
        <dbReference type="Proteomes" id="UP000033054"/>
    </source>
</evidence>
<dbReference type="HOGENOM" id="CLU_2958488_0_0_10"/>
<reference evidence="2 3" key="1">
    <citation type="journal article" date="2014" name="Curr. Microbiol.">
        <title>Spirosoma radiotolerans sp. nov., a gamma-radiation-resistant bacterium isolated from gamma ray-irradiated soil.</title>
        <authorList>
            <person name="Lee J.J."/>
            <person name="Srinivasan S."/>
            <person name="Lim S."/>
            <person name="Joe M."/>
            <person name="Im S."/>
            <person name="Bae S.I."/>
            <person name="Park K.R."/>
            <person name="Han J.H."/>
            <person name="Park S.H."/>
            <person name="Joo B.M."/>
            <person name="Park S.J."/>
            <person name="Kim M.K."/>
        </authorList>
    </citation>
    <scope>NUCLEOTIDE SEQUENCE [LARGE SCALE GENOMIC DNA]</scope>
    <source>
        <strain evidence="2 3">DG5A</strain>
    </source>
</reference>
<keyword evidence="3" id="KW-1185">Reference proteome</keyword>
<feature type="transmembrane region" description="Helical" evidence="1">
    <location>
        <begin position="12"/>
        <end position="31"/>
    </location>
</feature>
<gene>
    <name evidence="2" type="ORF">SD10_24120</name>
</gene>
<organism evidence="2 3">
    <name type="scientific">Spirosoma radiotolerans</name>
    <dbReference type="NCBI Taxonomy" id="1379870"/>
    <lineage>
        <taxon>Bacteria</taxon>
        <taxon>Pseudomonadati</taxon>
        <taxon>Bacteroidota</taxon>
        <taxon>Cytophagia</taxon>
        <taxon>Cytophagales</taxon>
        <taxon>Cytophagaceae</taxon>
        <taxon>Spirosoma</taxon>
    </lineage>
</organism>
<dbReference type="KEGG" id="srd:SD10_24120"/>
<accession>A0A0E3ZY67</accession>
<dbReference type="AlphaFoldDB" id="A0A0E3ZY67"/>
<evidence type="ECO:0000313" key="2">
    <source>
        <dbReference type="EMBL" id="AKD57523.1"/>
    </source>
</evidence>
<proteinExistence type="predicted"/>
<sequence length="59" mass="6957">MLIVKYMSRKRFLVAGLLITVFWGYSKLMLLTPDYTAAIAFVGFVIQLLLILYYYKTER</sequence>
<dbReference type="EMBL" id="CP010429">
    <property type="protein sequence ID" value="AKD57523.1"/>
    <property type="molecule type" value="Genomic_DNA"/>
</dbReference>
<feature type="transmembrane region" description="Helical" evidence="1">
    <location>
        <begin position="37"/>
        <end position="55"/>
    </location>
</feature>
<keyword evidence="1" id="KW-0472">Membrane</keyword>
<keyword evidence="1" id="KW-1133">Transmembrane helix</keyword>
<dbReference type="PATRIC" id="fig|1379870.5.peg.5219"/>
<name>A0A0E3ZY67_9BACT</name>
<dbReference type="Proteomes" id="UP000033054">
    <property type="component" value="Chromosome"/>
</dbReference>
<keyword evidence="1" id="KW-0812">Transmembrane</keyword>
<evidence type="ECO:0000256" key="1">
    <source>
        <dbReference type="SAM" id="Phobius"/>
    </source>
</evidence>
<protein>
    <submittedName>
        <fullName evidence="2">Uncharacterized protein</fullName>
    </submittedName>
</protein>